<dbReference type="KEGG" id="oai:OLEAN_C07730"/>
<gene>
    <name evidence="1" type="ORF">OLEAN_C07730</name>
</gene>
<sequence length="100" mass="11217">MFRKLTLVPYFFANIGAVDLNSELPAYLELILKKNSAIIDTISLNFPVISISFHRGGNYQSQDKLGVFDEIVFRKNQGTINNEIVIEIVATINRKLVSAS</sequence>
<reference evidence="1 2" key="1">
    <citation type="journal article" date="2013" name="Nat. Commun.">
        <title>Genome sequence and functional genomic analysis of the oil-degrading bacterium Oleispira antarctica.</title>
        <authorList>
            <person name="Kube M."/>
            <person name="Chernikova T.N."/>
            <person name="Al-Ramahi Y."/>
            <person name="Beloqui A."/>
            <person name="Lopez-Cortez N."/>
            <person name="Guazzaroni M.E."/>
            <person name="Heipieper H.J."/>
            <person name="Klages S."/>
            <person name="Kotsyurbenko O.R."/>
            <person name="Langer I."/>
            <person name="Nechitaylo T.Y."/>
            <person name="Lunsdorf H."/>
            <person name="Fernandez M."/>
            <person name="Juarez S."/>
            <person name="Ciordia S."/>
            <person name="Singer A."/>
            <person name="Kagan O."/>
            <person name="Egorova O."/>
            <person name="Petit P.A."/>
            <person name="Stogios P."/>
            <person name="Kim Y."/>
            <person name="Tchigvintsev A."/>
            <person name="Flick R."/>
            <person name="Denaro R."/>
            <person name="Genovese M."/>
            <person name="Albar J.P."/>
            <person name="Reva O.N."/>
            <person name="Martinez-Gomariz M."/>
            <person name="Tran H."/>
            <person name="Ferrer M."/>
            <person name="Savchenko A."/>
            <person name="Yakunin A.F."/>
            <person name="Yakimov M.M."/>
            <person name="Golyshina O.V."/>
            <person name="Reinhardt R."/>
            <person name="Golyshin P.N."/>
        </authorList>
    </citation>
    <scope>NUCLEOTIDE SEQUENCE [LARGE SCALE GENOMIC DNA]</scope>
</reference>
<keyword evidence="2" id="KW-1185">Reference proteome</keyword>
<dbReference type="OrthoDB" id="5916216at2"/>
<organism evidence="1 2">
    <name type="scientific">Oleispira antarctica RB-8</name>
    <dbReference type="NCBI Taxonomy" id="698738"/>
    <lineage>
        <taxon>Bacteria</taxon>
        <taxon>Pseudomonadati</taxon>
        <taxon>Pseudomonadota</taxon>
        <taxon>Gammaproteobacteria</taxon>
        <taxon>Oceanospirillales</taxon>
        <taxon>Oceanospirillaceae</taxon>
        <taxon>Oleispira</taxon>
    </lineage>
</organism>
<evidence type="ECO:0000313" key="1">
    <source>
        <dbReference type="EMBL" id="CCK74949.1"/>
    </source>
</evidence>
<name>R4YS94_OLEAN</name>
<proteinExistence type="predicted"/>
<dbReference type="STRING" id="698738.OLEAN_C07730"/>
<dbReference type="EMBL" id="FO203512">
    <property type="protein sequence ID" value="CCK74949.1"/>
    <property type="molecule type" value="Genomic_DNA"/>
</dbReference>
<protein>
    <submittedName>
        <fullName evidence="1">Uncharacterized protein</fullName>
    </submittedName>
</protein>
<dbReference type="HOGENOM" id="CLU_2303030_0_0_6"/>
<accession>R4YS94</accession>
<dbReference type="AlphaFoldDB" id="R4YS94"/>
<dbReference type="Proteomes" id="UP000032749">
    <property type="component" value="Chromosome"/>
</dbReference>
<evidence type="ECO:0000313" key="2">
    <source>
        <dbReference type="Proteomes" id="UP000032749"/>
    </source>
</evidence>